<dbReference type="EMBL" id="CAJNOJ010000040">
    <property type="protein sequence ID" value="CAF0930179.1"/>
    <property type="molecule type" value="Genomic_DNA"/>
</dbReference>
<dbReference type="PANTHER" id="PTHR37984">
    <property type="entry name" value="PROTEIN CBG26694"/>
    <property type="match status" value="1"/>
</dbReference>
<dbReference type="SUPFAM" id="SSF57756">
    <property type="entry name" value="Retrovirus zinc finger-like domains"/>
    <property type="match status" value="1"/>
</dbReference>
<dbReference type="Gene3D" id="2.40.70.10">
    <property type="entry name" value="Acid Proteases"/>
    <property type="match status" value="1"/>
</dbReference>
<keyword evidence="5" id="KW-1185">Reference proteome</keyword>
<organism evidence="4 5">
    <name type="scientific">Adineta ricciae</name>
    <name type="common">Rotifer</name>
    <dbReference type="NCBI Taxonomy" id="249248"/>
    <lineage>
        <taxon>Eukaryota</taxon>
        <taxon>Metazoa</taxon>
        <taxon>Spiralia</taxon>
        <taxon>Gnathifera</taxon>
        <taxon>Rotifera</taxon>
        <taxon>Eurotatoria</taxon>
        <taxon>Bdelloidea</taxon>
        <taxon>Adinetida</taxon>
        <taxon>Adinetidae</taxon>
        <taxon>Adineta</taxon>
    </lineage>
</organism>
<protein>
    <recommendedName>
        <fullName evidence="2">Peptidase A2 domain-containing protein</fullName>
    </recommendedName>
</protein>
<dbReference type="InterPro" id="IPR021109">
    <property type="entry name" value="Peptidase_aspartic_dom_sf"/>
</dbReference>
<dbReference type="PROSITE" id="PS50175">
    <property type="entry name" value="ASP_PROT_RETROV"/>
    <property type="match status" value="1"/>
</dbReference>
<sequence length="416" mass="46731">MATNQTSNQLHKFDPTLFDWNEWEILFDTYLAVEGVSDDSKKRNLLITSLDVQPFKTLVSICKPSKPTTLTYLEVITKLRTNYAKVTFSSTERIKFFALKQEVSQSLTDFANILRNKATACDFPAVFYEQALITAFVGGLRDKHVRKHMMQKNLKTMEATINSAKTIESVLIEGASTQGRTSDELEVNKGHKQDIQEANSNQKIACASCGSHDHARSTCRFRKLICRTCKKQGHIAKVCRSSTSDDEKTINSVLVATVQNGSSNQSYEIQMSIDDIPVTLQLDTGSPRTLLTESVWVNMGKPRLKRIQMGLHSFTGHQLTLKGEKTVNVEYNGKSIQLPVFIVNGFANNILGRDWIYALNLNARSLNEIASMNSLPDMDLDTQNLSNMVIDYSDELKRGLICDGDQAELHIKHLIK</sequence>
<evidence type="ECO:0000313" key="4">
    <source>
        <dbReference type="EMBL" id="CAF1639575.1"/>
    </source>
</evidence>
<reference evidence="4" key="1">
    <citation type="submission" date="2021-02" db="EMBL/GenBank/DDBJ databases">
        <authorList>
            <person name="Nowell W R."/>
        </authorList>
    </citation>
    <scope>NUCLEOTIDE SEQUENCE</scope>
</reference>
<dbReference type="AlphaFoldDB" id="A0A816DXL0"/>
<comment type="caution">
    <text evidence="4">The sequence shown here is derived from an EMBL/GenBank/DDBJ whole genome shotgun (WGS) entry which is preliminary data.</text>
</comment>
<evidence type="ECO:0000259" key="2">
    <source>
        <dbReference type="PROSITE" id="PS50175"/>
    </source>
</evidence>
<feature type="domain" description="Peptidase A2" evidence="2">
    <location>
        <begin position="278"/>
        <end position="355"/>
    </location>
</feature>
<dbReference type="Gene3D" id="4.10.60.10">
    <property type="entry name" value="Zinc finger, CCHC-type"/>
    <property type="match status" value="1"/>
</dbReference>
<keyword evidence="1" id="KW-0378">Hydrolase</keyword>
<dbReference type="EMBL" id="CAJNOR010008963">
    <property type="protein sequence ID" value="CAF1639575.1"/>
    <property type="molecule type" value="Genomic_DNA"/>
</dbReference>
<gene>
    <name evidence="3" type="ORF">EDS130_LOCUS11251</name>
    <name evidence="4" type="ORF">XAT740_LOCUS53075</name>
</gene>
<dbReference type="InterPro" id="IPR036875">
    <property type="entry name" value="Znf_CCHC_sf"/>
</dbReference>
<dbReference type="OrthoDB" id="10028501at2759"/>
<evidence type="ECO:0000313" key="3">
    <source>
        <dbReference type="EMBL" id="CAF0930179.1"/>
    </source>
</evidence>
<accession>A0A816DXL0</accession>
<dbReference type="GO" id="GO:0003676">
    <property type="term" value="F:nucleic acid binding"/>
    <property type="evidence" value="ECO:0007669"/>
    <property type="project" value="InterPro"/>
</dbReference>
<dbReference type="Proteomes" id="UP000663852">
    <property type="component" value="Unassembled WGS sequence"/>
</dbReference>
<dbReference type="InterPro" id="IPR001878">
    <property type="entry name" value="Znf_CCHC"/>
</dbReference>
<dbReference type="SMART" id="SM00343">
    <property type="entry name" value="ZnF_C2HC"/>
    <property type="match status" value="2"/>
</dbReference>
<proteinExistence type="predicted"/>
<dbReference type="GO" id="GO:0006508">
    <property type="term" value="P:proteolysis"/>
    <property type="evidence" value="ECO:0007669"/>
    <property type="project" value="InterPro"/>
</dbReference>
<name>A0A816DXL0_ADIRI</name>
<evidence type="ECO:0000256" key="1">
    <source>
        <dbReference type="ARBA" id="ARBA00022801"/>
    </source>
</evidence>
<dbReference type="Proteomes" id="UP000663828">
    <property type="component" value="Unassembled WGS sequence"/>
</dbReference>
<dbReference type="PANTHER" id="PTHR37984:SF9">
    <property type="entry name" value="INTEGRASE CATALYTIC DOMAIN-CONTAINING PROTEIN"/>
    <property type="match status" value="1"/>
</dbReference>
<dbReference type="InterPro" id="IPR001995">
    <property type="entry name" value="Peptidase_A2_cat"/>
</dbReference>
<dbReference type="InterPro" id="IPR050951">
    <property type="entry name" value="Retrovirus_Pol_polyprotein"/>
</dbReference>
<evidence type="ECO:0000313" key="5">
    <source>
        <dbReference type="Proteomes" id="UP000663828"/>
    </source>
</evidence>
<dbReference type="SUPFAM" id="SSF50630">
    <property type="entry name" value="Acid proteases"/>
    <property type="match status" value="1"/>
</dbReference>
<dbReference type="GO" id="GO:0004190">
    <property type="term" value="F:aspartic-type endopeptidase activity"/>
    <property type="evidence" value="ECO:0007669"/>
    <property type="project" value="InterPro"/>
</dbReference>
<dbReference type="GO" id="GO:0008270">
    <property type="term" value="F:zinc ion binding"/>
    <property type="evidence" value="ECO:0007669"/>
    <property type="project" value="InterPro"/>
</dbReference>